<name>A0ABS8CSX1_9RHOB</name>
<dbReference type="EMBL" id="JACDXX010000096">
    <property type="protein sequence ID" value="MCB5412482.1"/>
    <property type="molecule type" value="Genomic_DNA"/>
</dbReference>
<gene>
    <name evidence="1" type="ORF">H0485_21275</name>
</gene>
<reference evidence="1 2" key="1">
    <citation type="submission" date="2020-07" db="EMBL/GenBank/DDBJ databases">
        <title>Pseudogemmobacter sp. nov., isolated from poultry manure in Taiwan.</title>
        <authorList>
            <person name="Lin S.-Y."/>
            <person name="Tang Y.-S."/>
            <person name="Young C.-C."/>
        </authorList>
    </citation>
    <scope>NUCLEOTIDE SEQUENCE [LARGE SCALE GENOMIC DNA]</scope>
    <source>
        <strain evidence="1 2">CC-YST710</strain>
    </source>
</reference>
<dbReference type="Proteomes" id="UP001198571">
    <property type="component" value="Unassembled WGS sequence"/>
</dbReference>
<evidence type="ECO:0000313" key="1">
    <source>
        <dbReference type="EMBL" id="MCB5412482.1"/>
    </source>
</evidence>
<organism evidence="1 2">
    <name type="scientific">Pseudogemmobacter faecipullorum</name>
    <dbReference type="NCBI Taxonomy" id="2755041"/>
    <lineage>
        <taxon>Bacteria</taxon>
        <taxon>Pseudomonadati</taxon>
        <taxon>Pseudomonadota</taxon>
        <taxon>Alphaproteobacteria</taxon>
        <taxon>Rhodobacterales</taxon>
        <taxon>Paracoccaceae</taxon>
        <taxon>Pseudogemmobacter</taxon>
    </lineage>
</organism>
<dbReference type="RefSeq" id="WP_226937882.1">
    <property type="nucleotide sequence ID" value="NZ_JACDXX010000096.1"/>
</dbReference>
<comment type="caution">
    <text evidence="1">The sequence shown here is derived from an EMBL/GenBank/DDBJ whole genome shotgun (WGS) entry which is preliminary data.</text>
</comment>
<accession>A0ABS8CSX1</accession>
<proteinExistence type="predicted"/>
<evidence type="ECO:0000313" key="2">
    <source>
        <dbReference type="Proteomes" id="UP001198571"/>
    </source>
</evidence>
<sequence length="102" mass="10485">GPLEVLAPDAALDDGAGLQAPATGKPGEVITISWSGGSDSADQRVALARADQADFSWIIAESAIGRSSLEITLPDAPGRYELRFLDVAGQAVLGRTIIEVAP</sequence>
<feature type="non-terminal residue" evidence="1">
    <location>
        <position position="1"/>
    </location>
</feature>
<keyword evidence="2" id="KW-1185">Reference proteome</keyword>
<protein>
    <submittedName>
        <fullName evidence="1">Uncharacterized protein</fullName>
    </submittedName>
</protein>